<evidence type="ECO:0000313" key="21">
    <source>
        <dbReference type="Proteomes" id="UP000770330"/>
    </source>
</evidence>
<comment type="cofactor">
    <cofactor evidence="2">
        <name>Zn(2+)</name>
        <dbReference type="ChEBI" id="CHEBI:29105"/>
    </cofactor>
</comment>
<dbReference type="SUPFAM" id="SSF81624">
    <property type="entry name" value="N-terminal domain of MutM-like DNA repair proteins"/>
    <property type="match status" value="1"/>
</dbReference>
<dbReference type="Gene3D" id="1.10.8.50">
    <property type="match status" value="1"/>
</dbReference>
<dbReference type="Proteomes" id="UP000770330">
    <property type="component" value="Unassembled WGS sequence"/>
</dbReference>
<keyword evidence="6" id="KW-0227">DNA damage</keyword>
<evidence type="ECO:0000313" key="20">
    <source>
        <dbReference type="EMBL" id="MBF1657308.1"/>
    </source>
</evidence>
<evidence type="ECO:0000256" key="9">
    <source>
        <dbReference type="ARBA" id="ARBA00022833"/>
    </source>
</evidence>
<gene>
    <name evidence="20" type="primary">mutM</name>
    <name evidence="20" type="ORF">HXO61_05195</name>
</gene>
<evidence type="ECO:0000256" key="1">
    <source>
        <dbReference type="ARBA" id="ARBA00001668"/>
    </source>
</evidence>
<comment type="catalytic activity">
    <reaction evidence="15">
        <text>2'-deoxyribonucleotide-(2'-deoxyribose 5'-phosphate)-2'-deoxyribonucleotide-DNA = a 3'-end 2'-deoxyribonucleotide-(2,3-dehydro-2,3-deoxyribose 5'-phosphate)-DNA + a 5'-end 5'-phospho-2'-deoxyribonucleoside-DNA + H(+)</text>
        <dbReference type="Rhea" id="RHEA:66592"/>
        <dbReference type="Rhea" id="RHEA-COMP:13180"/>
        <dbReference type="Rhea" id="RHEA-COMP:16897"/>
        <dbReference type="Rhea" id="RHEA-COMP:17067"/>
        <dbReference type="ChEBI" id="CHEBI:15378"/>
        <dbReference type="ChEBI" id="CHEBI:136412"/>
        <dbReference type="ChEBI" id="CHEBI:157695"/>
        <dbReference type="ChEBI" id="CHEBI:167181"/>
        <dbReference type="EC" id="4.2.99.18"/>
    </reaction>
</comment>
<keyword evidence="7 16" id="KW-0863">Zinc-finger</keyword>
<protein>
    <submittedName>
        <fullName evidence="20">Bifunctional DNA-formamidopyrimidine glycosylase/DNA-(Apurinic or apyrimidinic site) lyase</fullName>
        <ecNumber evidence="20">3.2.2.23</ecNumber>
        <ecNumber evidence="20">4.2.99.18</ecNumber>
    </submittedName>
</protein>
<evidence type="ECO:0000256" key="4">
    <source>
        <dbReference type="ARBA" id="ARBA00011245"/>
    </source>
</evidence>
<dbReference type="InterPro" id="IPR020629">
    <property type="entry name" value="FPG_Glyclase"/>
</dbReference>
<dbReference type="NCBIfam" id="NF002211">
    <property type="entry name" value="PRK01103.1"/>
    <property type="match status" value="1"/>
</dbReference>
<keyword evidence="13" id="KW-0511">Multifunctional enzyme</keyword>
<dbReference type="GO" id="GO:0008270">
    <property type="term" value="F:zinc ion binding"/>
    <property type="evidence" value="ECO:0007669"/>
    <property type="project" value="UniProtKB-KW"/>
</dbReference>
<dbReference type="FunFam" id="1.10.8.50:FF:000003">
    <property type="entry name" value="Formamidopyrimidine-DNA glycosylase"/>
    <property type="match status" value="1"/>
</dbReference>
<evidence type="ECO:0000259" key="19">
    <source>
        <dbReference type="PROSITE" id="PS51068"/>
    </source>
</evidence>
<evidence type="ECO:0000256" key="15">
    <source>
        <dbReference type="ARBA" id="ARBA00044632"/>
    </source>
</evidence>
<dbReference type="SUPFAM" id="SSF57716">
    <property type="entry name" value="Glucocorticoid receptor-like (DNA-binding domain)"/>
    <property type="match status" value="1"/>
</dbReference>
<feature type="domain" description="Formamidopyrimidine-DNA glycosylase catalytic" evidence="19">
    <location>
        <begin position="2"/>
        <end position="166"/>
    </location>
</feature>
<comment type="caution">
    <text evidence="20">The sequence shown here is derived from an EMBL/GenBank/DDBJ whole genome shotgun (WGS) entry which is preliminary data.</text>
</comment>
<evidence type="ECO:0000256" key="16">
    <source>
        <dbReference type="PROSITE-ProRule" id="PRU00391"/>
    </source>
</evidence>
<dbReference type="PANTHER" id="PTHR22993:SF9">
    <property type="entry name" value="FORMAMIDOPYRIMIDINE-DNA GLYCOSYLASE"/>
    <property type="match status" value="1"/>
</dbReference>
<evidence type="ECO:0000256" key="14">
    <source>
        <dbReference type="ARBA" id="ARBA00023295"/>
    </source>
</evidence>
<comment type="similarity">
    <text evidence="3">Belongs to the FPG family.</text>
</comment>
<evidence type="ECO:0000256" key="2">
    <source>
        <dbReference type="ARBA" id="ARBA00001947"/>
    </source>
</evidence>
<evidence type="ECO:0000256" key="3">
    <source>
        <dbReference type="ARBA" id="ARBA00009409"/>
    </source>
</evidence>
<keyword evidence="12 20" id="KW-0456">Lyase</keyword>
<keyword evidence="11" id="KW-0234">DNA repair</keyword>
<keyword evidence="14 20" id="KW-0326">Glycosidase</keyword>
<dbReference type="PROSITE" id="PS51068">
    <property type="entry name" value="FPG_CAT"/>
    <property type="match status" value="1"/>
</dbReference>
<dbReference type="InterPro" id="IPR000214">
    <property type="entry name" value="Znf_DNA_glyclase/AP_lyase"/>
</dbReference>
<dbReference type="GO" id="GO:0003684">
    <property type="term" value="F:damaged DNA binding"/>
    <property type="evidence" value="ECO:0007669"/>
    <property type="project" value="InterPro"/>
</dbReference>
<dbReference type="RefSeq" id="WP_303944654.1">
    <property type="nucleotide sequence ID" value="NZ_JABZXO010000010.1"/>
</dbReference>
<dbReference type="EMBL" id="JABZXO010000010">
    <property type="protein sequence ID" value="MBF1657308.1"/>
    <property type="molecule type" value="Genomic_DNA"/>
</dbReference>
<evidence type="ECO:0000256" key="7">
    <source>
        <dbReference type="ARBA" id="ARBA00022771"/>
    </source>
</evidence>
<evidence type="ECO:0000256" key="12">
    <source>
        <dbReference type="ARBA" id="ARBA00023239"/>
    </source>
</evidence>
<dbReference type="SMART" id="SM00898">
    <property type="entry name" value="Fapy_DNA_glyco"/>
    <property type="match status" value="1"/>
</dbReference>
<dbReference type="Pfam" id="PF01149">
    <property type="entry name" value="Fapy_DNA_glyco"/>
    <property type="match status" value="1"/>
</dbReference>
<dbReference type="EC" id="4.2.99.18" evidence="20"/>
<evidence type="ECO:0000256" key="5">
    <source>
        <dbReference type="ARBA" id="ARBA00022723"/>
    </source>
</evidence>
<keyword evidence="10" id="KW-0238">DNA-binding</keyword>
<dbReference type="GO" id="GO:0006979">
    <property type="term" value="P:response to oxidative stress"/>
    <property type="evidence" value="ECO:0007669"/>
    <property type="project" value="UniProtKB-ARBA"/>
</dbReference>
<keyword evidence="8 20" id="KW-0378">Hydrolase</keyword>
<dbReference type="PANTHER" id="PTHR22993">
    <property type="entry name" value="FORMAMIDOPYRIMIDINE-DNA GLYCOSYLASE"/>
    <property type="match status" value="1"/>
</dbReference>
<evidence type="ECO:0000256" key="11">
    <source>
        <dbReference type="ARBA" id="ARBA00023204"/>
    </source>
</evidence>
<dbReference type="InterPro" id="IPR010979">
    <property type="entry name" value="Ribosomal_uS13-like_H2TH"/>
</dbReference>
<dbReference type="AlphaFoldDB" id="A0A930KUP7"/>
<comment type="catalytic activity">
    <reaction evidence="1">
        <text>Hydrolysis of DNA containing ring-opened 7-methylguanine residues, releasing 2,6-diamino-4-hydroxy-5-(N-methyl)formamidopyrimidine.</text>
        <dbReference type="EC" id="3.2.2.23"/>
    </reaction>
</comment>
<dbReference type="Pfam" id="PF06831">
    <property type="entry name" value="H2TH"/>
    <property type="match status" value="1"/>
</dbReference>
<dbReference type="PROSITE" id="PS51066">
    <property type="entry name" value="ZF_FPG_2"/>
    <property type="match status" value="1"/>
</dbReference>
<organism evidence="20 21">
    <name type="scientific">Rothia mucilaginosa</name>
    <dbReference type="NCBI Taxonomy" id="43675"/>
    <lineage>
        <taxon>Bacteria</taxon>
        <taxon>Bacillati</taxon>
        <taxon>Actinomycetota</taxon>
        <taxon>Actinomycetes</taxon>
        <taxon>Micrococcales</taxon>
        <taxon>Micrococcaceae</taxon>
        <taxon>Rothia</taxon>
    </lineage>
</organism>
<accession>A0A930KUP7</accession>
<dbReference type="SMART" id="SM01232">
    <property type="entry name" value="H2TH"/>
    <property type="match status" value="1"/>
</dbReference>
<evidence type="ECO:0000256" key="8">
    <source>
        <dbReference type="ARBA" id="ARBA00022801"/>
    </source>
</evidence>
<dbReference type="GO" id="GO:0034039">
    <property type="term" value="F:8-oxo-7,8-dihydroguanine DNA N-glycosylase activity"/>
    <property type="evidence" value="ECO:0007669"/>
    <property type="project" value="TreeGrafter"/>
</dbReference>
<dbReference type="SUPFAM" id="SSF46946">
    <property type="entry name" value="S13-like H2TH domain"/>
    <property type="match status" value="1"/>
</dbReference>
<feature type="region of interest" description="Disordered" evidence="17">
    <location>
        <begin position="90"/>
        <end position="118"/>
    </location>
</feature>
<keyword evidence="5" id="KW-0479">Metal-binding</keyword>
<evidence type="ECO:0000259" key="18">
    <source>
        <dbReference type="PROSITE" id="PS51066"/>
    </source>
</evidence>
<dbReference type="GO" id="GO:0003690">
    <property type="term" value="F:double-stranded DNA binding"/>
    <property type="evidence" value="ECO:0007669"/>
    <property type="project" value="UniProtKB-ARBA"/>
</dbReference>
<dbReference type="Gene3D" id="3.20.190.10">
    <property type="entry name" value="MutM-like, N-terminal"/>
    <property type="match status" value="1"/>
</dbReference>
<proteinExistence type="inferred from homology"/>
<sequence length="360" mass="38741">MPELPEVETVRAGLADHSLGRPVQAVRVVDARSLRRHLPGPAHFEAALTGRTLRGAYRRGKYLWLTLSESDGTLADEALVVHLGMSGQLLVRDEPGDEPGGDSGSDSGSESEARAAFDEQPRHLRVALELGPVGATSAAGATGGTVSTNRAGTGQRLLFVDQRIFGGMFLSRLVPDVPAAVAVNEAAAGEAAPGEVPERFLVPEAVKHIARDPLDEFFDPAAVRRKFLRTSSGIKKVLLDQSVISGVGNIYADEALWRARLHYAKPARTLSAAQTRELLEAVTQVLRESLAAGGTSFDALYVNVLGESGYFERSLNAYGHAGEPCHRCAEAGRTTLMVREPFQNRSSYRCPHCQRAPRSR</sequence>
<dbReference type="GO" id="GO:0006284">
    <property type="term" value="P:base-excision repair"/>
    <property type="evidence" value="ECO:0007669"/>
    <property type="project" value="InterPro"/>
</dbReference>
<keyword evidence="9" id="KW-0862">Zinc</keyword>
<name>A0A930KUP7_9MICC</name>
<evidence type="ECO:0000256" key="6">
    <source>
        <dbReference type="ARBA" id="ARBA00022763"/>
    </source>
</evidence>
<dbReference type="InterPro" id="IPR035937">
    <property type="entry name" value="FPG_N"/>
</dbReference>
<evidence type="ECO:0000256" key="13">
    <source>
        <dbReference type="ARBA" id="ARBA00023268"/>
    </source>
</evidence>
<dbReference type="InterPro" id="IPR015886">
    <property type="entry name" value="H2TH_FPG"/>
</dbReference>
<evidence type="ECO:0000256" key="17">
    <source>
        <dbReference type="SAM" id="MobiDB-lite"/>
    </source>
</evidence>
<dbReference type="InterPro" id="IPR012319">
    <property type="entry name" value="FPG_cat"/>
</dbReference>
<dbReference type="CDD" id="cd08966">
    <property type="entry name" value="EcFpg-like_N"/>
    <property type="match status" value="1"/>
</dbReference>
<dbReference type="EC" id="3.2.2.23" evidence="20"/>
<evidence type="ECO:0000256" key="10">
    <source>
        <dbReference type="ARBA" id="ARBA00023125"/>
    </source>
</evidence>
<feature type="domain" description="FPG-type" evidence="18">
    <location>
        <begin position="316"/>
        <end position="355"/>
    </location>
</feature>
<comment type="subunit">
    <text evidence="4">Monomer.</text>
</comment>
<reference evidence="20" key="1">
    <citation type="submission" date="2020-04" db="EMBL/GenBank/DDBJ databases">
        <title>Deep metagenomics examines the oral microbiome during advanced dental caries in children, revealing novel taxa and co-occurrences with host molecules.</title>
        <authorList>
            <person name="Baker J.L."/>
            <person name="Morton J.T."/>
            <person name="Dinis M."/>
            <person name="Alvarez R."/>
            <person name="Tran N.C."/>
            <person name="Knight R."/>
            <person name="Edlund A."/>
        </authorList>
    </citation>
    <scope>NUCLEOTIDE SEQUENCE</scope>
    <source>
        <strain evidence="20">JCVI_39_bin.18</strain>
    </source>
</reference>
<dbReference type="GO" id="GO:0140078">
    <property type="term" value="F:class I DNA-(apurinic or apyrimidinic site) endonuclease activity"/>
    <property type="evidence" value="ECO:0007669"/>
    <property type="project" value="UniProtKB-EC"/>
</dbReference>